<reference evidence="1 2" key="1">
    <citation type="journal article" date="2013" name="Mar. Genomics">
        <title>Expression of sulfatases in Rhodopirellula baltica and the diversity of sulfatases in the genus Rhodopirellula.</title>
        <authorList>
            <person name="Wegner C.E."/>
            <person name="Richter-Heitmann T."/>
            <person name="Klindworth A."/>
            <person name="Klockow C."/>
            <person name="Richter M."/>
            <person name="Achstetter T."/>
            <person name="Glockner F.O."/>
            <person name="Harder J."/>
        </authorList>
    </citation>
    <scope>NUCLEOTIDE SEQUENCE [LARGE SCALE GENOMIC DNA]</scope>
    <source>
        <strain evidence="1 2">SH28</strain>
    </source>
</reference>
<organism evidence="1 2">
    <name type="scientific">Rhodopirellula baltica SH28</name>
    <dbReference type="NCBI Taxonomy" id="993517"/>
    <lineage>
        <taxon>Bacteria</taxon>
        <taxon>Pseudomonadati</taxon>
        <taxon>Planctomycetota</taxon>
        <taxon>Planctomycetia</taxon>
        <taxon>Pirellulales</taxon>
        <taxon>Pirellulaceae</taxon>
        <taxon>Rhodopirellula</taxon>
    </lineage>
</organism>
<protein>
    <submittedName>
        <fullName evidence="1">50S ribosomal protein L37ae</fullName>
    </submittedName>
</protein>
<name>K5D7B1_RHOBT</name>
<dbReference type="Proteomes" id="UP000007993">
    <property type="component" value="Unassembled WGS sequence"/>
</dbReference>
<sequence>MQKLVCPKCGQKIRTVNTTIFNCMKCGAAFTPSESTRDT</sequence>
<keyword evidence="1" id="KW-0689">Ribosomal protein</keyword>
<proteinExistence type="predicted"/>
<comment type="caution">
    <text evidence="1">The sequence shown here is derived from an EMBL/GenBank/DDBJ whole genome shotgun (WGS) entry which is preliminary data.</text>
</comment>
<dbReference type="PATRIC" id="fig|993517.3.peg.6506"/>
<gene>
    <name evidence="1" type="ORF">RBSH_06007</name>
</gene>
<evidence type="ECO:0000313" key="1">
    <source>
        <dbReference type="EMBL" id="EKJ98693.1"/>
    </source>
</evidence>
<dbReference type="AlphaFoldDB" id="K5D7B1"/>
<evidence type="ECO:0000313" key="2">
    <source>
        <dbReference type="Proteomes" id="UP000007993"/>
    </source>
</evidence>
<dbReference type="GO" id="GO:0005840">
    <property type="term" value="C:ribosome"/>
    <property type="evidence" value="ECO:0007669"/>
    <property type="project" value="UniProtKB-KW"/>
</dbReference>
<dbReference type="EMBL" id="AMCW01000173">
    <property type="protein sequence ID" value="EKJ98693.1"/>
    <property type="molecule type" value="Genomic_DNA"/>
</dbReference>
<accession>K5D7B1</accession>
<keyword evidence="1" id="KW-0687">Ribonucleoprotein</keyword>